<reference evidence="10 11" key="1">
    <citation type="submission" date="2020-02" db="EMBL/GenBank/DDBJ databases">
        <authorList>
            <person name="Zheng R.K."/>
            <person name="Sun C.M."/>
        </authorList>
    </citation>
    <scope>NUCLEOTIDE SEQUENCE [LARGE SCALE GENOMIC DNA]</scope>
    <source>
        <strain evidence="11">zrk23</strain>
    </source>
</reference>
<dbReference type="Gene3D" id="1.20.1720.10">
    <property type="entry name" value="Multidrug resistance protein D"/>
    <property type="match status" value="1"/>
</dbReference>
<feature type="domain" description="Major facilitator superfamily (MFS) profile" evidence="9">
    <location>
        <begin position="37"/>
        <end position="522"/>
    </location>
</feature>
<feature type="transmembrane region" description="Helical" evidence="8">
    <location>
        <begin position="36"/>
        <end position="55"/>
    </location>
</feature>
<dbReference type="PANTHER" id="PTHR42718">
    <property type="entry name" value="MAJOR FACILITATOR SUPERFAMILY MULTIDRUG TRANSPORTER MFSC"/>
    <property type="match status" value="1"/>
</dbReference>
<dbReference type="Gene3D" id="1.20.1250.20">
    <property type="entry name" value="MFS general substrate transporter like domains"/>
    <property type="match status" value="1"/>
</dbReference>
<keyword evidence="5 8" id="KW-0812">Transmembrane</keyword>
<keyword evidence="11" id="KW-1185">Reference proteome</keyword>
<feature type="transmembrane region" description="Helical" evidence="8">
    <location>
        <begin position="290"/>
        <end position="310"/>
    </location>
</feature>
<dbReference type="Pfam" id="PF07690">
    <property type="entry name" value="MFS_1"/>
    <property type="match status" value="1"/>
</dbReference>
<dbReference type="PROSITE" id="PS50850">
    <property type="entry name" value="MFS"/>
    <property type="match status" value="1"/>
</dbReference>
<name>A0A6G6Y898_9SPHN</name>
<keyword evidence="7 8" id="KW-0472">Membrane</keyword>
<feature type="transmembrane region" description="Helical" evidence="8">
    <location>
        <begin position="189"/>
        <end position="211"/>
    </location>
</feature>
<feature type="transmembrane region" description="Helical" evidence="8">
    <location>
        <begin position="356"/>
        <end position="377"/>
    </location>
</feature>
<dbReference type="PANTHER" id="PTHR42718:SF9">
    <property type="entry name" value="MAJOR FACILITATOR SUPERFAMILY MULTIDRUG TRANSPORTER MFSC"/>
    <property type="match status" value="1"/>
</dbReference>
<evidence type="ECO:0000256" key="4">
    <source>
        <dbReference type="ARBA" id="ARBA00022475"/>
    </source>
</evidence>
<sequence length="534" mass="57576">MATSAPSPTASRPRSHAPAAPAVEDGALLPVRHRGLLTVGVMLATIMQILDTTIANVALPHMQTSLGATRDTITWVLTSYLVATAIAMPITGWLADRIGSRNLFLLALVGFVASSALCGMAQNLPEMVMFRMMQGVSAAFLNPLSQTVLLDINPPSRQARAMSIWAMGIMVGPIMGPVIGGWLTDNFEWRWVFYVNLPIGVVCAALLFWLLPSRPKRRRGFDLYGFSLLAVGLAALQLMLDRGQNEDWLQSFEVQLELLITFVGLWMFVTHMVTAKNPMFDREIFRDRNLVTSLVFLAIMGVIMMATMALLPPMIENIYGHSVFDTGLLLTPRGTGVICTTAVAGFLMHRGFDPRILVAAGFAISAWSMWMMTGWALDMGTTPILVSGFLQGLGMGFAFTPLNTLAFGTLPGKYRTEAASLMNITRSVGASIGISVVTTVLARTSQISHAALTPHISAETLETFDPGLLQALGTTGQTVLAMANAEISRQAAMIGYLNDFKLMAILTSCAVPLVFLMRKPARAGAKPDPSAAGH</sequence>
<feature type="transmembrane region" description="Helical" evidence="8">
    <location>
        <begin position="102"/>
        <end position="122"/>
    </location>
</feature>
<evidence type="ECO:0000256" key="3">
    <source>
        <dbReference type="ARBA" id="ARBA00022448"/>
    </source>
</evidence>
<evidence type="ECO:0000313" key="10">
    <source>
        <dbReference type="EMBL" id="QIG80796.1"/>
    </source>
</evidence>
<feature type="transmembrane region" description="Helical" evidence="8">
    <location>
        <begin position="162"/>
        <end position="183"/>
    </location>
</feature>
<evidence type="ECO:0000313" key="11">
    <source>
        <dbReference type="Proteomes" id="UP000501568"/>
    </source>
</evidence>
<dbReference type="InterPro" id="IPR020846">
    <property type="entry name" value="MFS_dom"/>
</dbReference>
<proteinExistence type="inferred from homology"/>
<keyword evidence="3" id="KW-0813">Transport</keyword>
<evidence type="ECO:0000256" key="7">
    <source>
        <dbReference type="ARBA" id="ARBA00023136"/>
    </source>
</evidence>
<dbReference type="NCBIfam" id="TIGR00711">
    <property type="entry name" value="efflux_EmrB"/>
    <property type="match status" value="1"/>
</dbReference>
<feature type="transmembrane region" description="Helical" evidence="8">
    <location>
        <begin position="389"/>
        <end position="412"/>
    </location>
</feature>
<dbReference type="GO" id="GO:0022857">
    <property type="term" value="F:transmembrane transporter activity"/>
    <property type="evidence" value="ECO:0007669"/>
    <property type="project" value="InterPro"/>
</dbReference>
<evidence type="ECO:0000256" key="5">
    <source>
        <dbReference type="ARBA" id="ARBA00022692"/>
    </source>
</evidence>
<comment type="similarity">
    <text evidence="2">Belongs to the major facilitator superfamily. EmrB family.</text>
</comment>
<comment type="subcellular location">
    <subcellularLocation>
        <location evidence="1">Cell membrane</location>
        <topology evidence="1">Multi-pass membrane protein</topology>
    </subcellularLocation>
</comment>
<feature type="transmembrane region" description="Helical" evidence="8">
    <location>
        <begin position="330"/>
        <end position="349"/>
    </location>
</feature>
<accession>A0A6G6Y898</accession>
<dbReference type="KEGG" id="spzr:G5C33_14030"/>
<dbReference type="InterPro" id="IPR036259">
    <property type="entry name" value="MFS_trans_sf"/>
</dbReference>
<evidence type="ECO:0000256" key="1">
    <source>
        <dbReference type="ARBA" id="ARBA00004651"/>
    </source>
</evidence>
<evidence type="ECO:0000256" key="8">
    <source>
        <dbReference type="SAM" id="Phobius"/>
    </source>
</evidence>
<feature type="transmembrane region" description="Helical" evidence="8">
    <location>
        <begin position="252"/>
        <end position="269"/>
    </location>
</feature>
<evidence type="ECO:0000259" key="9">
    <source>
        <dbReference type="PROSITE" id="PS50850"/>
    </source>
</evidence>
<evidence type="ECO:0000256" key="6">
    <source>
        <dbReference type="ARBA" id="ARBA00022989"/>
    </source>
</evidence>
<dbReference type="InterPro" id="IPR004638">
    <property type="entry name" value="EmrB-like"/>
</dbReference>
<feature type="transmembrane region" description="Helical" evidence="8">
    <location>
        <begin position="75"/>
        <end position="95"/>
    </location>
</feature>
<feature type="transmembrane region" description="Helical" evidence="8">
    <location>
        <begin position="223"/>
        <end position="240"/>
    </location>
</feature>
<dbReference type="EMBL" id="CP049109">
    <property type="protein sequence ID" value="QIG80796.1"/>
    <property type="molecule type" value="Genomic_DNA"/>
</dbReference>
<dbReference type="PRINTS" id="PR01036">
    <property type="entry name" value="TCRTETB"/>
</dbReference>
<dbReference type="InterPro" id="IPR011701">
    <property type="entry name" value="MFS"/>
</dbReference>
<evidence type="ECO:0000256" key="2">
    <source>
        <dbReference type="ARBA" id="ARBA00008537"/>
    </source>
</evidence>
<feature type="transmembrane region" description="Helical" evidence="8">
    <location>
        <begin position="128"/>
        <end position="150"/>
    </location>
</feature>
<organism evidence="10 11">
    <name type="scientific">Stakelama tenebrarum</name>
    <dbReference type="NCBI Taxonomy" id="2711215"/>
    <lineage>
        <taxon>Bacteria</taxon>
        <taxon>Pseudomonadati</taxon>
        <taxon>Pseudomonadota</taxon>
        <taxon>Alphaproteobacteria</taxon>
        <taxon>Sphingomonadales</taxon>
        <taxon>Sphingomonadaceae</taxon>
        <taxon>Stakelama</taxon>
    </lineage>
</organism>
<keyword evidence="6 8" id="KW-1133">Transmembrane helix</keyword>
<dbReference type="SUPFAM" id="SSF103473">
    <property type="entry name" value="MFS general substrate transporter"/>
    <property type="match status" value="1"/>
</dbReference>
<feature type="transmembrane region" description="Helical" evidence="8">
    <location>
        <begin position="500"/>
        <end position="517"/>
    </location>
</feature>
<dbReference type="GO" id="GO:0005886">
    <property type="term" value="C:plasma membrane"/>
    <property type="evidence" value="ECO:0007669"/>
    <property type="project" value="UniProtKB-SubCell"/>
</dbReference>
<dbReference type="Proteomes" id="UP000501568">
    <property type="component" value="Chromosome"/>
</dbReference>
<keyword evidence="4" id="KW-1003">Cell membrane</keyword>
<dbReference type="AlphaFoldDB" id="A0A6G6Y898"/>
<dbReference type="CDD" id="cd17503">
    <property type="entry name" value="MFS_LmrB_MDR_like"/>
    <property type="match status" value="1"/>
</dbReference>
<gene>
    <name evidence="10" type="ORF">G5C33_14030</name>
</gene>
<protein>
    <submittedName>
        <fullName evidence="10">DHA2 family efflux MFS transporter permease subunit</fullName>
    </submittedName>
</protein>
<dbReference type="RefSeq" id="WP_165327804.1">
    <property type="nucleotide sequence ID" value="NZ_CP049109.1"/>
</dbReference>